<dbReference type="PANTHER" id="PTHR43133">
    <property type="entry name" value="RNA POLYMERASE ECF-TYPE SIGMA FACTO"/>
    <property type="match status" value="1"/>
</dbReference>
<dbReference type="SUPFAM" id="SSF88659">
    <property type="entry name" value="Sigma3 and sigma4 domains of RNA polymerase sigma factors"/>
    <property type="match status" value="1"/>
</dbReference>
<evidence type="ECO:0000313" key="7">
    <source>
        <dbReference type="EMBL" id="ODN70279.1"/>
    </source>
</evidence>
<feature type="domain" description="RNA polymerase sigma factor 70 region 4 type 2" evidence="6">
    <location>
        <begin position="106"/>
        <end position="156"/>
    </location>
</feature>
<dbReference type="Pfam" id="PF04542">
    <property type="entry name" value="Sigma70_r2"/>
    <property type="match status" value="1"/>
</dbReference>
<dbReference type="RefSeq" id="WP_069307006.1">
    <property type="nucleotide sequence ID" value="NZ_MCRJ01000055.1"/>
</dbReference>
<evidence type="ECO:0000259" key="6">
    <source>
        <dbReference type="Pfam" id="PF08281"/>
    </source>
</evidence>
<dbReference type="InterPro" id="IPR039425">
    <property type="entry name" value="RNA_pol_sigma-70-like"/>
</dbReference>
<evidence type="ECO:0000313" key="8">
    <source>
        <dbReference type="Proteomes" id="UP000094622"/>
    </source>
</evidence>
<dbReference type="InterPro" id="IPR013324">
    <property type="entry name" value="RNA_pol_sigma_r3/r4-like"/>
</dbReference>
<dbReference type="CDD" id="cd06171">
    <property type="entry name" value="Sigma70_r4"/>
    <property type="match status" value="1"/>
</dbReference>
<dbReference type="Gene3D" id="1.10.1740.10">
    <property type="match status" value="1"/>
</dbReference>
<dbReference type="Pfam" id="PF08281">
    <property type="entry name" value="Sigma70_r4_2"/>
    <property type="match status" value="1"/>
</dbReference>
<evidence type="ECO:0000256" key="1">
    <source>
        <dbReference type="ARBA" id="ARBA00010641"/>
    </source>
</evidence>
<dbReference type="NCBIfam" id="TIGR02937">
    <property type="entry name" value="sigma70-ECF"/>
    <property type="match status" value="1"/>
</dbReference>
<dbReference type="OrthoDB" id="9803470at2"/>
<name>A0A1E3H1S2_9HYPH</name>
<keyword evidence="2" id="KW-0805">Transcription regulation</keyword>
<dbReference type="GO" id="GO:0003677">
    <property type="term" value="F:DNA binding"/>
    <property type="evidence" value="ECO:0007669"/>
    <property type="project" value="InterPro"/>
</dbReference>
<proteinExistence type="inferred from homology"/>
<gene>
    <name evidence="7" type="primary">sigH</name>
    <name evidence="7" type="ORF">A6302_02371</name>
</gene>
<dbReference type="GO" id="GO:0016987">
    <property type="term" value="F:sigma factor activity"/>
    <property type="evidence" value="ECO:0007669"/>
    <property type="project" value="UniProtKB-KW"/>
</dbReference>
<dbReference type="Proteomes" id="UP000094622">
    <property type="component" value="Unassembled WGS sequence"/>
</dbReference>
<dbReference type="InterPro" id="IPR013325">
    <property type="entry name" value="RNA_pol_sigma_r2"/>
</dbReference>
<evidence type="ECO:0000256" key="3">
    <source>
        <dbReference type="ARBA" id="ARBA00023082"/>
    </source>
</evidence>
<dbReference type="InterPro" id="IPR036388">
    <property type="entry name" value="WH-like_DNA-bd_sf"/>
</dbReference>
<keyword evidence="8" id="KW-1185">Reference proteome</keyword>
<reference evidence="7 8" key="1">
    <citation type="submission" date="2016-07" db="EMBL/GenBank/DDBJ databases">
        <title>Draft Genome Sequence of Methylobrevis pamukkalensis PK2.</title>
        <authorList>
            <person name="Vasilenko O.V."/>
            <person name="Doronina N.V."/>
            <person name="Shmareva M.N."/>
            <person name="Tarlachkov S.V."/>
            <person name="Mustakhimov I."/>
            <person name="Trotsenko Y.A."/>
        </authorList>
    </citation>
    <scope>NUCLEOTIDE SEQUENCE [LARGE SCALE GENOMIC DNA]</scope>
    <source>
        <strain evidence="7 8">PK2</strain>
    </source>
</reference>
<accession>A0A1E3H1S2</accession>
<dbReference type="PANTHER" id="PTHR43133:SF25">
    <property type="entry name" value="RNA POLYMERASE SIGMA FACTOR RFAY-RELATED"/>
    <property type="match status" value="1"/>
</dbReference>
<dbReference type="EMBL" id="MCRJ01000055">
    <property type="protein sequence ID" value="ODN70279.1"/>
    <property type="molecule type" value="Genomic_DNA"/>
</dbReference>
<feature type="domain" description="RNA polymerase sigma-70 region 2" evidence="5">
    <location>
        <begin position="11"/>
        <end position="74"/>
    </location>
</feature>
<evidence type="ECO:0000256" key="2">
    <source>
        <dbReference type="ARBA" id="ARBA00023015"/>
    </source>
</evidence>
<dbReference type="AlphaFoldDB" id="A0A1E3H1S2"/>
<comment type="similarity">
    <text evidence="1">Belongs to the sigma-70 factor family. ECF subfamily.</text>
</comment>
<keyword evidence="3" id="KW-0731">Sigma factor</keyword>
<evidence type="ECO:0000256" key="4">
    <source>
        <dbReference type="ARBA" id="ARBA00023163"/>
    </source>
</evidence>
<protein>
    <submittedName>
        <fullName evidence="7">ECF RNA polymerase sigma factor SigH</fullName>
    </submittedName>
</protein>
<dbReference type="InterPro" id="IPR007627">
    <property type="entry name" value="RNA_pol_sigma70_r2"/>
</dbReference>
<organism evidence="7 8">
    <name type="scientific">Methylobrevis pamukkalensis</name>
    <dbReference type="NCBI Taxonomy" id="1439726"/>
    <lineage>
        <taxon>Bacteria</taxon>
        <taxon>Pseudomonadati</taxon>
        <taxon>Pseudomonadota</taxon>
        <taxon>Alphaproteobacteria</taxon>
        <taxon>Hyphomicrobiales</taxon>
        <taxon>Pleomorphomonadaceae</taxon>
        <taxon>Methylobrevis</taxon>
    </lineage>
</organism>
<dbReference type="GO" id="GO:0006352">
    <property type="term" value="P:DNA-templated transcription initiation"/>
    <property type="evidence" value="ECO:0007669"/>
    <property type="project" value="InterPro"/>
</dbReference>
<dbReference type="Gene3D" id="1.10.10.10">
    <property type="entry name" value="Winged helix-like DNA-binding domain superfamily/Winged helix DNA-binding domain"/>
    <property type="match status" value="1"/>
</dbReference>
<dbReference type="SUPFAM" id="SSF88946">
    <property type="entry name" value="Sigma2 domain of RNA polymerase sigma factors"/>
    <property type="match status" value="1"/>
</dbReference>
<comment type="caution">
    <text evidence="7">The sequence shown here is derived from an EMBL/GenBank/DDBJ whole genome shotgun (WGS) entry which is preliminary data.</text>
</comment>
<dbReference type="InterPro" id="IPR013249">
    <property type="entry name" value="RNA_pol_sigma70_r4_t2"/>
</dbReference>
<sequence length="168" mass="18696">MTSNIGPDLVALLPRLRRYALSLTRDGGLADDLVQGACEKALAGARSWTPGTRFDAWMFRILRNLWIDGLRRRRTEGIQDHMDDHEDIVGTDGNRETEMKLMFADVARAIDDLPTDQREVLLLTCAEDLSYREAAEVLGVPIGTVMSRLARARRRLSEATGAEPGMGN</sequence>
<keyword evidence="4" id="KW-0804">Transcription</keyword>
<evidence type="ECO:0000259" key="5">
    <source>
        <dbReference type="Pfam" id="PF04542"/>
    </source>
</evidence>
<dbReference type="InterPro" id="IPR014284">
    <property type="entry name" value="RNA_pol_sigma-70_dom"/>
</dbReference>